<sequence>MANPRQRRKTKSSTHQAVSHSKRAKRLMKKMPGNETNIVAIRGPKAMQDAWDASKTVRQNYVALGLQHTLNPISSGGSEVNPNCAKNKLNASPSQSTATSYVRYDDGRPSGISDCPASASGLPKGFGRIVRDSSGAVSFVELGEEEEAERPSIQDRDNDQPMSELRIWGQGSSEKPSESGNACNTIIQDLEDLAAVTSERQRHSSVGERVYLERLTKKYGDDLHKMALDRRLNPEQKTIGELKRAITKAGGLGVL</sequence>
<comment type="similarity">
    <text evidence="3">Belongs to the NOP16 family.</text>
</comment>
<dbReference type="STRING" id="930991.A0A0D0EAT2"/>
<feature type="region of interest" description="Disordered" evidence="6">
    <location>
        <begin position="84"/>
        <end position="116"/>
    </location>
</feature>
<organism evidence="7 8">
    <name type="scientific">Paxillus rubicundulus Ve08.2h10</name>
    <dbReference type="NCBI Taxonomy" id="930991"/>
    <lineage>
        <taxon>Eukaryota</taxon>
        <taxon>Fungi</taxon>
        <taxon>Dikarya</taxon>
        <taxon>Basidiomycota</taxon>
        <taxon>Agaricomycotina</taxon>
        <taxon>Agaricomycetes</taxon>
        <taxon>Agaricomycetidae</taxon>
        <taxon>Boletales</taxon>
        <taxon>Paxilineae</taxon>
        <taxon>Paxillaceae</taxon>
        <taxon>Paxillus</taxon>
    </lineage>
</organism>
<feature type="region of interest" description="Disordered" evidence="6">
    <location>
        <begin position="141"/>
        <end position="161"/>
    </location>
</feature>
<dbReference type="FunCoup" id="A0A0D0EAT2">
    <property type="interactions" value="118"/>
</dbReference>
<name>A0A0D0EAT2_9AGAM</name>
<dbReference type="InterPro" id="IPR019002">
    <property type="entry name" value="Ribosome_biogenesis_Nop16"/>
</dbReference>
<evidence type="ECO:0000256" key="4">
    <source>
        <dbReference type="ARBA" id="ARBA00015522"/>
    </source>
</evidence>
<dbReference type="GO" id="GO:0042273">
    <property type="term" value="P:ribosomal large subunit biogenesis"/>
    <property type="evidence" value="ECO:0007669"/>
    <property type="project" value="TreeGrafter"/>
</dbReference>
<evidence type="ECO:0000256" key="5">
    <source>
        <dbReference type="ARBA" id="ARBA00023242"/>
    </source>
</evidence>
<feature type="compositionally biased region" description="Basic residues" evidence="6">
    <location>
        <begin position="1"/>
        <end position="12"/>
    </location>
</feature>
<evidence type="ECO:0000256" key="6">
    <source>
        <dbReference type="SAM" id="MobiDB-lite"/>
    </source>
</evidence>
<evidence type="ECO:0000313" key="8">
    <source>
        <dbReference type="Proteomes" id="UP000054538"/>
    </source>
</evidence>
<reference evidence="7 8" key="1">
    <citation type="submission" date="2014-04" db="EMBL/GenBank/DDBJ databases">
        <authorList>
            <consortium name="DOE Joint Genome Institute"/>
            <person name="Kuo A."/>
            <person name="Kohler A."/>
            <person name="Jargeat P."/>
            <person name="Nagy L.G."/>
            <person name="Floudas D."/>
            <person name="Copeland A."/>
            <person name="Barry K.W."/>
            <person name="Cichocki N."/>
            <person name="Veneault-Fourrey C."/>
            <person name="LaButti K."/>
            <person name="Lindquist E.A."/>
            <person name="Lipzen A."/>
            <person name="Lundell T."/>
            <person name="Morin E."/>
            <person name="Murat C."/>
            <person name="Sun H."/>
            <person name="Tunlid A."/>
            <person name="Henrissat B."/>
            <person name="Grigoriev I.V."/>
            <person name="Hibbett D.S."/>
            <person name="Martin F."/>
            <person name="Nordberg H.P."/>
            <person name="Cantor M.N."/>
            <person name="Hua S.X."/>
        </authorList>
    </citation>
    <scope>NUCLEOTIDE SEQUENCE [LARGE SCALE GENOMIC DNA]</scope>
    <source>
        <strain evidence="7 8">Ve08.2h10</strain>
    </source>
</reference>
<feature type="non-terminal residue" evidence="7">
    <location>
        <position position="255"/>
    </location>
</feature>
<dbReference type="Proteomes" id="UP000054538">
    <property type="component" value="Unassembled WGS sequence"/>
</dbReference>
<evidence type="ECO:0000256" key="1">
    <source>
        <dbReference type="ARBA" id="ARBA00002889"/>
    </source>
</evidence>
<dbReference type="GO" id="GO:0005730">
    <property type="term" value="C:nucleolus"/>
    <property type="evidence" value="ECO:0007669"/>
    <property type="project" value="UniProtKB-SubCell"/>
</dbReference>
<evidence type="ECO:0000313" key="7">
    <source>
        <dbReference type="EMBL" id="KIL00650.1"/>
    </source>
</evidence>
<comment type="subcellular location">
    <subcellularLocation>
        <location evidence="2">Nucleus</location>
        <location evidence="2">Nucleolus</location>
    </subcellularLocation>
</comment>
<feature type="compositionally biased region" description="Polar residues" evidence="6">
    <location>
        <begin position="89"/>
        <end position="100"/>
    </location>
</feature>
<evidence type="ECO:0000256" key="3">
    <source>
        <dbReference type="ARBA" id="ARBA00008479"/>
    </source>
</evidence>
<evidence type="ECO:0000256" key="2">
    <source>
        <dbReference type="ARBA" id="ARBA00004604"/>
    </source>
</evidence>
<dbReference type="PANTHER" id="PTHR13243">
    <property type="entry name" value="HSPC111 PROTEIN-RELATED"/>
    <property type="match status" value="1"/>
</dbReference>
<comment type="function">
    <text evidence="1">Involved in the biogenesis of the 60S ribosomal subunit.</text>
</comment>
<feature type="region of interest" description="Disordered" evidence="6">
    <location>
        <begin position="1"/>
        <end position="34"/>
    </location>
</feature>
<proteinExistence type="inferred from homology"/>
<dbReference type="AlphaFoldDB" id="A0A0D0EAT2"/>
<keyword evidence="8" id="KW-1185">Reference proteome</keyword>
<dbReference type="InParanoid" id="A0A0D0EAT2"/>
<accession>A0A0D0EAT2</accession>
<reference evidence="8" key="2">
    <citation type="submission" date="2015-01" db="EMBL/GenBank/DDBJ databases">
        <title>Evolutionary Origins and Diversification of the Mycorrhizal Mutualists.</title>
        <authorList>
            <consortium name="DOE Joint Genome Institute"/>
            <consortium name="Mycorrhizal Genomics Consortium"/>
            <person name="Kohler A."/>
            <person name="Kuo A."/>
            <person name="Nagy L.G."/>
            <person name="Floudas D."/>
            <person name="Copeland A."/>
            <person name="Barry K.W."/>
            <person name="Cichocki N."/>
            <person name="Veneault-Fourrey C."/>
            <person name="LaButti K."/>
            <person name="Lindquist E.A."/>
            <person name="Lipzen A."/>
            <person name="Lundell T."/>
            <person name="Morin E."/>
            <person name="Murat C."/>
            <person name="Riley R."/>
            <person name="Ohm R."/>
            <person name="Sun H."/>
            <person name="Tunlid A."/>
            <person name="Henrissat B."/>
            <person name="Grigoriev I.V."/>
            <person name="Hibbett D.S."/>
            <person name="Martin F."/>
        </authorList>
    </citation>
    <scope>NUCLEOTIDE SEQUENCE [LARGE SCALE GENOMIC DNA]</scope>
    <source>
        <strain evidence="8">Ve08.2h10</strain>
    </source>
</reference>
<feature type="compositionally biased region" description="Basic residues" evidence="6">
    <location>
        <begin position="20"/>
        <end position="29"/>
    </location>
</feature>
<keyword evidence="5" id="KW-0539">Nucleus</keyword>
<gene>
    <name evidence="7" type="ORF">PAXRUDRAFT_74382</name>
</gene>
<dbReference type="OrthoDB" id="285729at2759"/>
<dbReference type="EMBL" id="KN824829">
    <property type="protein sequence ID" value="KIL00650.1"/>
    <property type="molecule type" value="Genomic_DNA"/>
</dbReference>
<dbReference type="HOGENOM" id="CLU_078857_1_0_1"/>
<dbReference type="PANTHER" id="PTHR13243:SF1">
    <property type="entry name" value="NUCLEOLAR PROTEIN 16"/>
    <property type="match status" value="1"/>
</dbReference>
<protein>
    <recommendedName>
        <fullName evidence="4">Nucleolar protein 16</fullName>
    </recommendedName>
</protein>
<feature type="compositionally biased region" description="Basic and acidic residues" evidence="6">
    <location>
        <begin position="149"/>
        <end position="159"/>
    </location>
</feature>
<dbReference type="Pfam" id="PF09420">
    <property type="entry name" value="Nop16"/>
    <property type="match status" value="1"/>
</dbReference>